<dbReference type="InterPro" id="IPR043971">
    <property type="entry name" value="FUZ/MON1/HPS1_longin_2"/>
</dbReference>
<name>A0ABM1BFJ3_LIMPO</name>
<dbReference type="PRINTS" id="PR01546">
    <property type="entry name" value="YEAST73DUF"/>
</dbReference>
<feature type="region of interest" description="Disordered" evidence="3">
    <location>
        <begin position="1"/>
        <end position="33"/>
    </location>
</feature>
<evidence type="ECO:0000313" key="7">
    <source>
        <dbReference type="Proteomes" id="UP000694941"/>
    </source>
</evidence>
<evidence type="ECO:0000256" key="1">
    <source>
        <dbReference type="ARBA" id="ARBA00008968"/>
    </source>
</evidence>
<feature type="compositionally biased region" description="Basic and acidic residues" evidence="3">
    <location>
        <begin position="8"/>
        <end position="29"/>
    </location>
</feature>
<dbReference type="SUPFAM" id="SSF64356">
    <property type="entry name" value="SNARE-like"/>
    <property type="match status" value="1"/>
</dbReference>
<dbReference type="Pfam" id="PF19036">
    <property type="entry name" value="Fuz_longin_1"/>
    <property type="match status" value="1"/>
</dbReference>
<protein>
    <recommendedName>
        <fullName evidence="2">Vacuolar fusion protein MON1 homolog</fullName>
    </recommendedName>
</protein>
<feature type="domain" description="FUZ/MON1/HPS1 second Longin" evidence="5">
    <location>
        <begin position="317"/>
        <end position="415"/>
    </location>
</feature>
<sequence>MATASCKSLEDSETARESEEETEIPKDFEPGASSESILISIDLYEEVENSPGSVYEDVSYRRRKSTICELERSAGKRVLAEEQVETSKSFDDKSQDGQLKAEIGHDESIRIKNSPNVEPIRIEMESIQMSSDEEKHEIIETAEDIHNPEWKQHSKHIFILSEAGKPIYSRFGSEDKLVTLMGVMQALVSIVQDNGDVIRSIHAGDHKFVFLVRLPLILVAVANTNASAPQLVVQLNCVYNLILSVLTSTQLCSIFEQRRNYDLRRLLGGAEKFLDNLVDTMDSDPSFLLVAVRCLPLTSAIRDTISQSIVQYCSKVKNVVFAILVAKNQLVTIVRMKKYSLHPSDLHLVMNLVNSSDSFKAAESWTPICLPKFDSSGFLHAHVSYLDDNCPACLLLLTVDKNLFFTLQECRRKIVERLHRYNCLEAINASLESEGYSVSEVGLPDLRHFIYKSKSAAQFTEPRLEAPYVSNEDQSNLFGLYQYLHHRMYNSARPLKILFYVGQKEIMLSWHMAGFELYAAFEPMVTKFTAVNTMNKLVRWIKKEEDRLFIMNAPTI</sequence>
<dbReference type="InterPro" id="IPR043970">
    <property type="entry name" value="FUZ/MON1/HPS1_longin_3"/>
</dbReference>
<dbReference type="Proteomes" id="UP000694941">
    <property type="component" value="Unplaced"/>
</dbReference>
<dbReference type="GeneID" id="106465314"/>
<dbReference type="InterPro" id="IPR043972">
    <property type="entry name" value="FUZ/MON1/HPS1_longin_1"/>
</dbReference>
<proteinExistence type="inferred from homology"/>
<dbReference type="InterPro" id="IPR004353">
    <property type="entry name" value="Mon1"/>
</dbReference>
<feature type="domain" description="FUZ/MON1/HPS1 first Longin" evidence="4">
    <location>
        <begin position="155"/>
        <end position="277"/>
    </location>
</feature>
<comment type="function">
    <text evidence="2">Plays an important role in membrane trafficking through the secretory apparatus.</text>
</comment>
<feature type="domain" description="FUZ/MON1/HPS1 third Longin" evidence="6">
    <location>
        <begin position="445"/>
        <end position="545"/>
    </location>
</feature>
<evidence type="ECO:0000256" key="2">
    <source>
        <dbReference type="RuleBase" id="RU367048"/>
    </source>
</evidence>
<evidence type="ECO:0000259" key="5">
    <source>
        <dbReference type="Pfam" id="PF19037"/>
    </source>
</evidence>
<dbReference type="Pfam" id="PF19038">
    <property type="entry name" value="Fuz_longin_3"/>
    <property type="match status" value="1"/>
</dbReference>
<organism evidence="7 8">
    <name type="scientific">Limulus polyphemus</name>
    <name type="common">Atlantic horseshoe crab</name>
    <dbReference type="NCBI Taxonomy" id="6850"/>
    <lineage>
        <taxon>Eukaryota</taxon>
        <taxon>Metazoa</taxon>
        <taxon>Ecdysozoa</taxon>
        <taxon>Arthropoda</taxon>
        <taxon>Chelicerata</taxon>
        <taxon>Merostomata</taxon>
        <taxon>Xiphosura</taxon>
        <taxon>Limulidae</taxon>
        <taxon>Limulus</taxon>
    </lineage>
</organism>
<dbReference type="RefSeq" id="XP_013780978.1">
    <property type="nucleotide sequence ID" value="XM_013925524.2"/>
</dbReference>
<gene>
    <name evidence="8" type="primary">LOC106465314</name>
</gene>
<dbReference type="PANTHER" id="PTHR13027:SF7">
    <property type="entry name" value="VACUOLAR FUSION PROTEIN MON1 HOMOLOG"/>
    <property type="match status" value="1"/>
</dbReference>
<evidence type="ECO:0000313" key="8">
    <source>
        <dbReference type="RefSeq" id="XP_013780978.1"/>
    </source>
</evidence>
<keyword evidence="7" id="KW-1185">Reference proteome</keyword>
<dbReference type="Pfam" id="PF19037">
    <property type="entry name" value="Fuz_longin_2"/>
    <property type="match status" value="1"/>
</dbReference>
<evidence type="ECO:0000259" key="4">
    <source>
        <dbReference type="Pfam" id="PF19036"/>
    </source>
</evidence>
<evidence type="ECO:0000256" key="3">
    <source>
        <dbReference type="SAM" id="MobiDB-lite"/>
    </source>
</evidence>
<evidence type="ECO:0000259" key="6">
    <source>
        <dbReference type="Pfam" id="PF19038"/>
    </source>
</evidence>
<reference evidence="8" key="1">
    <citation type="submission" date="2025-08" db="UniProtKB">
        <authorList>
            <consortium name="RefSeq"/>
        </authorList>
    </citation>
    <scope>IDENTIFICATION</scope>
    <source>
        <tissue evidence="8">Muscle</tissue>
    </source>
</reference>
<accession>A0ABM1BFJ3</accession>
<dbReference type="PANTHER" id="PTHR13027">
    <property type="entry name" value="SAND PROTEIN-RELATED"/>
    <property type="match status" value="1"/>
</dbReference>
<dbReference type="InterPro" id="IPR011012">
    <property type="entry name" value="Longin-like_dom_sf"/>
</dbReference>
<comment type="similarity">
    <text evidence="1 2">Belongs to the MON1/SAND family.</text>
</comment>